<proteinExistence type="predicted"/>
<comment type="caution">
    <text evidence="1">The sequence shown here is derived from an EMBL/GenBank/DDBJ whole genome shotgun (WGS) entry which is preliminary data.</text>
</comment>
<reference evidence="1 2" key="1">
    <citation type="journal article" date="2022" name="Gigascience">
        <title>A chromosome-level genome assembly and annotation of the desert horned lizard, Phrynosoma platyrhinos, provides insight into chromosomal rearrangements among reptiles.</title>
        <authorList>
            <person name="Koochekian N."/>
            <person name="Ascanio A."/>
            <person name="Farleigh K."/>
            <person name="Card D.C."/>
            <person name="Schield D.R."/>
            <person name="Castoe T.A."/>
            <person name="Jezkova T."/>
        </authorList>
    </citation>
    <scope>NUCLEOTIDE SEQUENCE [LARGE SCALE GENOMIC DNA]</scope>
    <source>
        <strain evidence="1">NK-2021</strain>
    </source>
</reference>
<dbReference type="Proteomes" id="UP000826234">
    <property type="component" value="Unassembled WGS sequence"/>
</dbReference>
<evidence type="ECO:0000313" key="1">
    <source>
        <dbReference type="EMBL" id="KAH0622850.1"/>
    </source>
</evidence>
<evidence type="ECO:0000313" key="2">
    <source>
        <dbReference type="Proteomes" id="UP000826234"/>
    </source>
</evidence>
<dbReference type="EMBL" id="JAIPUX010003289">
    <property type="protein sequence ID" value="KAH0622850.1"/>
    <property type="molecule type" value="Genomic_DNA"/>
</dbReference>
<gene>
    <name evidence="1" type="ORF">JD844_025591</name>
</gene>
<sequence>MAKLPGSDDSCRLAHVEGARFGMMANYISGHNDSLALLLLYCRLKLSRNGLDLMEKIQTSVGVVKCSKRKKR</sequence>
<protein>
    <submittedName>
        <fullName evidence="1">Uncharacterized protein</fullName>
    </submittedName>
</protein>
<organism evidence="1 2">
    <name type="scientific">Phrynosoma platyrhinos</name>
    <name type="common">Desert horned lizard</name>
    <dbReference type="NCBI Taxonomy" id="52577"/>
    <lineage>
        <taxon>Eukaryota</taxon>
        <taxon>Metazoa</taxon>
        <taxon>Chordata</taxon>
        <taxon>Craniata</taxon>
        <taxon>Vertebrata</taxon>
        <taxon>Euteleostomi</taxon>
        <taxon>Lepidosauria</taxon>
        <taxon>Squamata</taxon>
        <taxon>Bifurcata</taxon>
        <taxon>Unidentata</taxon>
        <taxon>Episquamata</taxon>
        <taxon>Toxicofera</taxon>
        <taxon>Iguania</taxon>
        <taxon>Phrynosomatidae</taxon>
        <taxon>Phrynosomatinae</taxon>
        <taxon>Phrynosoma</taxon>
    </lineage>
</organism>
<accession>A0ABQ7SZZ5</accession>
<name>A0ABQ7SZZ5_PHRPL</name>
<keyword evidence="2" id="KW-1185">Reference proteome</keyword>